<geneLocation type="mitochondrion" evidence="1"/>
<reference evidence="1" key="1">
    <citation type="submission" date="2016-07" db="EMBL/GenBank/DDBJ databases">
        <title>Mitochondrial genome evolution in stichotrich ciliates.</title>
        <authorList>
            <person name="Chen X."/>
            <person name="Landweber L."/>
        </authorList>
    </citation>
    <scope>NUCLEOTIDE SEQUENCE</scope>
</reference>
<evidence type="ECO:0000313" key="1">
    <source>
        <dbReference type="EMBL" id="ASY95739.1"/>
    </source>
</evidence>
<name>A0A3S6K260_STYLE</name>
<accession>A0A3S6K260</accession>
<organism evidence="1">
    <name type="scientific">Stylonychia lemnae</name>
    <name type="common">Ciliate</name>
    <dbReference type="NCBI Taxonomy" id="5949"/>
    <lineage>
        <taxon>Eukaryota</taxon>
        <taxon>Sar</taxon>
        <taxon>Alveolata</taxon>
        <taxon>Ciliophora</taxon>
        <taxon>Intramacronucleata</taxon>
        <taxon>Spirotrichea</taxon>
        <taxon>Stichotrichia</taxon>
        <taxon>Sporadotrichida</taxon>
        <taxon>Oxytrichidae</taxon>
        <taxon>Stylonychinae</taxon>
        <taxon>Stylonychia</taxon>
    </lineage>
</organism>
<sequence>MKNFNNFNILPSMQALAKSRKSRKFFFFLKKKFDFHEIRKWQASRLLFKKFNKNKNNCVDNNSRFMYPKVYRKINKYFLEFYFINSFQNHFTWVKRTLKNFKYHICVTFIKKRLIFAKSKLNDYYSFSDNARKKNLLSFINFYFTFFKKNSFDAFVYCSRKKLKKEKFFFNLVFTFKNRRLLLNLQDESTKNLFYFSPGFFIKFFEKKKSLKKNKSLKMLSARYLRKLYIFTKIKYSIFHIKKTPVGFLEFLSSLNTPIIHKFNDPFTNKLVEEKSNPNQPLVNVIYFIFSRNIDFSSNKIRKKGRIKRKITRKLVLENSISD</sequence>
<gene>
    <name evidence="1" type="primary">orf578</name>
</gene>
<dbReference type="EMBL" id="KX524144">
    <property type="protein sequence ID" value="ASY95739.1"/>
    <property type="molecule type" value="Genomic_DNA"/>
</dbReference>
<keyword evidence="1" id="KW-0496">Mitochondrion</keyword>
<dbReference type="AlphaFoldDB" id="A0A3S6K260"/>
<proteinExistence type="predicted"/>
<protein>
    <submittedName>
        <fullName evidence="1">Uncharacterized protein</fullName>
    </submittedName>
</protein>